<keyword evidence="13" id="KW-1185">Reference proteome</keyword>
<evidence type="ECO:0000313" key="13">
    <source>
        <dbReference type="Proteomes" id="UP000319576"/>
    </source>
</evidence>
<evidence type="ECO:0000256" key="7">
    <source>
        <dbReference type="ARBA" id="ARBA00022777"/>
    </source>
</evidence>
<evidence type="ECO:0000256" key="3">
    <source>
        <dbReference type="ARBA" id="ARBA00022574"/>
    </source>
</evidence>
<dbReference type="GO" id="GO:0004674">
    <property type="term" value="F:protein serine/threonine kinase activity"/>
    <property type="evidence" value="ECO:0007669"/>
    <property type="project" value="UniProtKB-KW"/>
</dbReference>
<feature type="domain" description="Protein kinase" evidence="11">
    <location>
        <begin position="130"/>
        <end position="391"/>
    </location>
</feature>
<dbReference type="Proteomes" id="UP000319576">
    <property type="component" value="Chromosome"/>
</dbReference>
<keyword evidence="3 9" id="KW-0853">WD repeat</keyword>
<feature type="binding site" evidence="10">
    <location>
        <position position="159"/>
    </location>
    <ligand>
        <name>ATP</name>
        <dbReference type="ChEBI" id="CHEBI:30616"/>
    </ligand>
</feature>
<dbReference type="InterPro" id="IPR017441">
    <property type="entry name" value="Protein_kinase_ATP_BS"/>
</dbReference>
<dbReference type="Pfam" id="PF00069">
    <property type="entry name" value="Pkinase"/>
    <property type="match status" value="1"/>
</dbReference>
<dbReference type="InterPro" id="IPR001680">
    <property type="entry name" value="WD40_rpt"/>
</dbReference>
<evidence type="ECO:0000256" key="6">
    <source>
        <dbReference type="ARBA" id="ARBA00022741"/>
    </source>
</evidence>
<dbReference type="PROSITE" id="PS50294">
    <property type="entry name" value="WD_REPEATS_REGION"/>
    <property type="match status" value="1"/>
</dbReference>
<dbReference type="InterPro" id="IPR000719">
    <property type="entry name" value="Prot_kinase_dom"/>
</dbReference>
<dbReference type="SUPFAM" id="SSF50998">
    <property type="entry name" value="Quinoprotein alcohol dehydrogenase-like"/>
    <property type="match status" value="1"/>
</dbReference>
<protein>
    <recommendedName>
        <fullName evidence="1">non-specific serine/threonine protein kinase</fullName>
        <ecNumber evidence="1">2.7.11.1</ecNumber>
    </recommendedName>
</protein>
<accession>A0A517Y277</accession>
<dbReference type="SUPFAM" id="SSF56112">
    <property type="entry name" value="Protein kinase-like (PK-like)"/>
    <property type="match status" value="1"/>
</dbReference>
<dbReference type="PROSITE" id="PS00678">
    <property type="entry name" value="WD_REPEATS_1"/>
    <property type="match status" value="1"/>
</dbReference>
<dbReference type="SMART" id="SM00320">
    <property type="entry name" value="WD40"/>
    <property type="match status" value="9"/>
</dbReference>
<keyword evidence="5" id="KW-0677">Repeat</keyword>
<dbReference type="PROSITE" id="PS50082">
    <property type="entry name" value="WD_REPEATS_2"/>
    <property type="match status" value="2"/>
</dbReference>
<dbReference type="EC" id="2.7.11.1" evidence="1"/>
<evidence type="ECO:0000259" key="11">
    <source>
        <dbReference type="PROSITE" id="PS50011"/>
    </source>
</evidence>
<dbReference type="InterPro" id="IPR011009">
    <property type="entry name" value="Kinase-like_dom_sf"/>
</dbReference>
<keyword evidence="8 10" id="KW-0067">ATP-binding</keyword>
<evidence type="ECO:0000256" key="8">
    <source>
        <dbReference type="ARBA" id="ARBA00022840"/>
    </source>
</evidence>
<dbReference type="EMBL" id="CP036273">
    <property type="protein sequence ID" value="QDU23873.1"/>
    <property type="molecule type" value="Genomic_DNA"/>
</dbReference>
<keyword evidence="4 12" id="KW-0808">Transferase</keyword>
<dbReference type="FunFam" id="1.10.510.10:FF:000021">
    <property type="entry name" value="Serine/threonine protein kinase"/>
    <property type="match status" value="1"/>
</dbReference>
<dbReference type="InterPro" id="IPR015943">
    <property type="entry name" value="WD40/YVTN_repeat-like_dom_sf"/>
</dbReference>
<dbReference type="Gene3D" id="3.30.200.20">
    <property type="entry name" value="Phosphorylase Kinase, domain 1"/>
    <property type="match status" value="1"/>
</dbReference>
<dbReference type="KEGG" id="uli:ETAA1_58830"/>
<dbReference type="SUPFAM" id="SSF50952">
    <property type="entry name" value="Soluble quinoprotein glucose dehydrogenase"/>
    <property type="match status" value="1"/>
</dbReference>
<dbReference type="PANTHER" id="PTHR43289:SF6">
    <property type="entry name" value="SERINE_THREONINE-PROTEIN KINASE NEKL-3"/>
    <property type="match status" value="1"/>
</dbReference>
<dbReference type="InterPro" id="IPR011047">
    <property type="entry name" value="Quinoprotein_ADH-like_sf"/>
</dbReference>
<dbReference type="AlphaFoldDB" id="A0A517Y277"/>
<name>A0A517Y277_9BACT</name>
<evidence type="ECO:0000256" key="1">
    <source>
        <dbReference type="ARBA" id="ARBA00012513"/>
    </source>
</evidence>
<keyword evidence="2" id="KW-0723">Serine/threonine-protein kinase</keyword>
<dbReference type="PANTHER" id="PTHR43289">
    <property type="entry name" value="MITOGEN-ACTIVATED PROTEIN KINASE KINASE KINASE 20-RELATED"/>
    <property type="match status" value="1"/>
</dbReference>
<dbReference type="InterPro" id="IPR011041">
    <property type="entry name" value="Quinoprot_gluc/sorb_DH_b-prop"/>
</dbReference>
<dbReference type="PROSITE" id="PS00109">
    <property type="entry name" value="PROTEIN_KINASE_TYR"/>
    <property type="match status" value="1"/>
</dbReference>
<dbReference type="Gene3D" id="1.10.510.10">
    <property type="entry name" value="Transferase(Phosphotransferase) domain 1"/>
    <property type="match status" value="1"/>
</dbReference>
<reference evidence="12 13" key="1">
    <citation type="submission" date="2019-02" db="EMBL/GenBank/DDBJ databases">
        <title>Deep-cultivation of Planctomycetes and their phenomic and genomic characterization uncovers novel biology.</title>
        <authorList>
            <person name="Wiegand S."/>
            <person name="Jogler M."/>
            <person name="Boedeker C."/>
            <person name="Pinto D."/>
            <person name="Vollmers J."/>
            <person name="Rivas-Marin E."/>
            <person name="Kohn T."/>
            <person name="Peeters S.H."/>
            <person name="Heuer A."/>
            <person name="Rast P."/>
            <person name="Oberbeckmann S."/>
            <person name="Bunk B."/>
            <person name="Jeske O."/>
            <person name="Meyerdierks A."/>
            <person name="Storesund J.E."/>
            <person name="Kallscheuer N."/>
            <person name="Luecker S."/>
            <person name="Lage O.M."/>
            <person name="Pohl T."/>
            <person name="Merkel B.J."/>
            <person name="Hornburger P."/>
            <person name="Mueller R.-W."/>
            <person name="Bruemmer F."/>
            <person name="Labrenz M."/>
            <person name="Spormann A.M."/>
            <person name="Op den Camp H."/>
            <person name="Overmann J."/>
            <person name="Amann R."/>
            <person name="Jetten M.S.M."/>
            <person name="Mascher T."/>
            <person name="Medema M.H."/>
            <person name="Devos D.P."/>
            <person name="Kaster A.-K."/>
            <person name="Ovreas L."/>
            <person name="Rohde M."/>
            <person name="Galperin M.Y."/>
            <person name="Jogler C."/>
        </authorList>
    </citation>
    <scope>NUCLEOTIDE SEQUENCE [LARGE SCALE GENOMIC DNA]</scope>
    <source>
        <strain evidence="12 13">ETA_A1</strain>
    </source>
</reference>
<dbReference type="CDD" id="cd14014">
    <property type="entry name" value="STKc_PknB_like"/>
    <property type="match status" value="1"/>
</dbReference>
<evidence type="ECO:0000313" key="12">
    <source>
        <dbReference type="EMBL" id="QDU23873.1"/>
    </source>
</evidence>
<feature type="repeat" description="WD" evidence="9">
    <location>
        <begin position="595"/>
        <end position="636"/>
    </location>
</feature>
<feature type="repeat" description="WD" evidence="9">
    <location>
        <begin position="1010"/>
        <end position="1051"/>
    </location>
</feature>
<keyword evidence="7 12" id="KW-0418">Kinase</keyword>
<evidence type="ECO:0000256" key="2">
    <source>
        <dbReference type="ARBA" id="ARBA00022527"/>
    </source>
</evidence>
<dbReference type="PROSITE" id="PS50011">
    <property type="entry name" value="PROTEIN_KINASE_DOM"/>
    <property type="match status" value="1"/>
</dbReference>
<organism evidence="12 13">
    <name type="scientific">Urbifossiella limnaea</name>
    <dbReference type="NCBI Taxonomy" id="2528023"/>
    <lineage>
        <taxon>Bacteria</taxon>
        <taxon>Pseudomonadati</taxon>
        <taxon>Planctomycetota</taxon>
        <taxon>Planctomycetia</taxon>
        <taxon>Gemmatales</taxon>
        <taxon>Gemmataceae</taxon>
        <taxon>Urbifossiella</taxon>
    </lineage>
</organism>
<evidence type="ECO:0000256" key="5">
    <source>
        <dbReference type="ARBA" id="ARBA00022737"/>
    </source>
</evidence>
<dbReference type="PROSITE" id="PS00107">
    <property type="entry name" value="PROTEIN_KINASE_ATP"/>
    <property type="match status" value="1"/>
</dbReference>
<dbReference type="RefSeq" id="WP_145244085.1">
    <property type="nucleotide sequence ID" value="NZ_CP036273.1"/>
</dbReference>
<evidence type="ECO:0000256" key="4">
    <source>
        <dbReference type="ARBA" id="ARBA00022679"/>
    </source>
</evidence>
<dbReference type="Gene3D" id="2.130.10.10">
    <property type="entry name" value="YVTN repeat-like/Quinoprotein amine dehydrogenase"/>
    <property type="match status" value="4"/>
</dbReference>
<dbReference type="GO" id="GO:0005524">
    <property type="term" value="F:ATP binding"/>
    <property type="evidence" value="ECO:0007669"/>
    <property type="project" value="UniProtKB-UniRule"/>
</dbReference>
<keyword evidence="6 10" id="KW-0547">Nucleotide-binding</keyword>
<evidence type="ECO:0000256" key="10">
    <source>
        <dbReference type="PROSITE-ProRule" id="PRU10141"/>
    </source>
</evidence>
<dbReference type="InterPro" id="IPR019775">
    <property type="entry name" value="WD40_repeat_CS"/>
</dbReference>
<proteinExistence type="predicted"/>
<sequence>MARPDHPTVTYPAAGAGLPVADARALDRACDEFERKWRARGRPDLRAAVLELDPGVRPAGLRELLQLDLYYRRRIGEAPQAADYADRFPELDPGWLAAAVAGPSGSGRECGWPGGGDRGGLPAGGRVGDFELLGEVGRGGMAVVYRARQVGLNREVAVKMIVAGPTAWAEFRTRFLVEAEVVAALEHPHVVRLFAFGEHDGRPYLAMEYLPGGTLTDRVRAAGGLPAREAAAVTAKLARAVSHAHSRGIIHRDITPRNVLFGADGEPRLTDFGLAKVARSDLTVTGQVLGTAAYMATEQAAGRAAEVGTAADVYGVGAVLYHLLTGRPPFDGGSYHATLRKVVAEEPARPRSLVPGVPRDLETICLKCLSKEPTRRYPTAQALADDLGRFFRGEPIAARPPGAAGRAVMWVRRHKAAAAVAVALLGGSAVAVGYAVQAGRANAALLEVVAKVRTAAYPGAVREARQAWENGDSTAAREALDRCVPGPGEADLRGFEWYYLDACLRQADRVVAGHDARLLTADVSPDGTLVASGDAAGLVKVTELATGREVTVFRCPAREVTVVRFSPNNRTLAVGGNDGSVSLRNAADGSVVWSRQAHPGPALGLAWSKDGGRVASGGAGRAAKVWDAVTGDVRQELPHPDRVTCLAWWPKSVLLTGCEDKVARQWDPDTGALAFELPARDDPLRVLAHSPADRWFASAGEGPTIDLFHTATNRMPHRLLYAGGPVWSVAYEPGGRYLFAGQSGRVLMWDTVEAVGTVFPCRTVALARRVRAVAVTHQGRYLVVASEEPAEVRVRPTSAVSGYDRCGYPGDRPAASPGGDWLAVVMPDGAVKLRGPAGAERPRRLPDHVQAAGFPAFAAAGYRFVTVDRAGTMSAWNAATATRLGVPLGGPVRVADAAISPDGTWVVGKTPTGEVHAAPVAGGPARILPGVQALSGDMAFSADGSVLASATGRFVTLWRVGDWDRVADLATDQNVSAVALSSDGGLLAVGGGEYGLTLWDVAGRRRFGVLAEHVGPVRSAAFSPDGRTLATGGADGTVRLWNMATRQEMFVLHRNPQGSVFWVRFASPTRLLVGARAITRGQCEVLSFPPASDPGPG</sequence>
<evidence type="ECO:0000256" key="9">
    <source>
        <dbReference type="PROSITE-ProRule" id="PRU00221"/>
    </source>
</evidence>
<dbReference type="OrthoDB" id="500858at2"/>
<gene>
    <name evidence="12" type="primary">prkC_30</name>
    <name evidence="12" type="ORF">ETAA1_58830</name>
</gene>
<dbReference type="Pfam" id="PF00400">
    <property type="entry name" value="WD40"/>
    <property type="match status" value="5"/>
</dbReference>
<dbReference type="InterPro" id="IPR008266">
    <property type="entry name" value="Tyr_kinase_AS"/>
</dbReference>